<feature type="region of interest" description="Disordered" evidence="2">
    <location>
        <begin position="603"/>
        <end position="739"/>
    </location>
</feature>
<evidence type="ECO:0000313" key="4">
    <source>
        <dbReference type="EMBL" id="KAG2499215.1"/>
    </source>
</evidence>
<dbReference type="PROSITE" id="PS50011">
    <property type="entry name" value="PROTEIN_KINASE_DOM"/>
    <property type="match status" value="1"/>
</dbReference>
<feature type="compositionally biased region" description="Polar residues" evidence="2">
    <location>
        <begin position="446"/>
        <end position="457"/>
    </location>
</feature>
<accession>A0A835YA76</accession>
<name>A0A835YA76_9CHLO</name>
<dbReference type="PANTHER" id="PTHR48014:SF21">
    <property type="entry name" value="SERINE_THREONINE-PROTEIN KINASE FRAY2"/>
    <property type="match status" value="1"/>
</dbReference>
<dbReference type="GO" id="GO:0043539">
    <property type="term" value="F:protein serine/threonine kinase activator activity"/>
    <property type="evidence" value="ECO:0007669"/>
    <property type="project" value="InterPro"/>
</dbReference>
<dbReference type="GO" id="GO:0005524">
    <property type="term" value="F:ATP binding"/>
    <property type="evidence" value="ECO:0007669"/>
    <property type="project" value="InterPro"/>
</dbReference>
<feature type="compositionally biased region" description="Low complexity" evidence="2">
    <location>
        <begin position="845"/>
        <end position="864"/>
    </location>
</feature>
<feature type="region of interest" description="Disordered" evidence="2">
    <location>
        <begin position="371"/>
        <end position="400"/>
    </location>
</feature>
<evidence type="ECO:0000256" key="1">
    <source>
        <dbReference type="ARBA" id="ARBA00008874"/>
    </source>
</evidence>
<feature type="region of interest" description="Disordered" evidence="2">
    <location>
        <begin position="845"/>
        <end position="900"/>
    </location>
</feature>
<dbReference type="InterPro" id="IPR047173">
    <property type="entry name" value="STRAD_A/B-like"/>
</dbReference>
<dbReference type="AlphaFoldDB" id="A0A835YA76"/>
<feature type="region of interest" description="Disordered" evidence="2">
    <location>
        <begin position="420"/>
        <end position="457"/>
    </location>
</feature>
<sequence>MERALTGLTSKLTSRKSTKDFRELAGGKDWPTDASQYQILDDCGRGVSATVHRARCLPNGAECAVKLMNLESMNCDLDEIIHEAQTMRMYNHPNILPLYCSFVHGQELWMVMPFVSGGSVLHIMKYGYPEGLDEVIIATIGREVLKGLDYVHKNGSIHRDVKAGNILVDGEGNVKLGDFGVAASLERGGSWGHDKQARMTFVGTPCWMAPEVMEQTVGYDFSADIWSFGITLLEMCHGHAPFAKFPPMKVLLMTLQNPAPTLEDKGKRHFSKALKDLVTRCLQKERDKRPTAAQLLEHKFFKLAKDSKYLKDNLVGSLPPLADRVNRIRNGGAATMSVDNERNLEKSQEEYRKGVSSWNFDLAALKAQAALEPDGDESGHGNSMLPTISESDEREDTLTGTSAAEAAAFLAAQQAQQAAAAQGQGGQQAGAERAGSGPAAEPSGTRGYTSAFATMTGQDPTVKTNAVLPLGAGGMEAPAQAPSAPPPPLRGVASGDTIAPERSQTAPEVPPSPGGHASPANALSREGSIGGNMVGMATTPTAVTKQKKGRFEVSEHPPMPQSTSSNSLAAQAAAAASTAGAPAPSALASSSSTGALANSLSSSMVSASGPSISGGTVPDLSGFRASSTGLGPEPSTVPSSALMTPEESGVLPTPSTSSLQPTRTEVEESVTSVEPKQRGRFKIVAEQGAGGEGRPLLKTSSMANLSDAKDAKSRSDGGTAGAGGSANALLGKPPTAPSSIVPNVSVVLPKLQELLDHTAAHQAALQKLIGAVQECDKGRVPLLLSRTQSTKSLFDSAPTGSAALSSPVGEGLEELRLQVLEMRAKMASLEEENTRLRERNRTLEAAAAGQGQAQPQSQSQSAGQHTVRFAVPGETQSLTVPSPRLTVEVPGQAPAPAPSQ</sequence>
<dbReference type="Pfam" id="PF00069">
    <property type="entry name" value="Pkinase"/>
    <property type="match status" value="1"/>
</dbReference>
<reference evidence="4" key="1">
    <citation type="journal article" date="2020" name="bioRxiv">
        <title>Comparative genomics of Chlamydomonas.</title>
        <authorList>
            <person name="Craig R.J."/>
            <person name="Hasan A.R."/>
            <person name="Ness R.W."/>
            <person name="Keightley P.D."/>
        </authorList>
    </citation>
    <scope>NUCLEOTIDE SEQUENCE</scope>
    <source>
        <strain evidence="4">CCAP 11/70</strain>
    </source>
</reference>
<dbReference type="Gene3D" id="3.30.200.20">
    <property type="entry name" value="Phosphorylase Kinase, domain 1"/>
    <property type="match status" value="1"/>
</dbReference>
<dbReference type="SUPFAM" id="SSF56112">
    <property type="entry name" value="Protein kinase-like (PK-like)"/>
    <property type="match status" value="1"/>
</dbReference>
<evidence type="ECO:0000313" key="5">
    <source>
        <dbReference type="Proteomes" id="UP000612055"/>
    </source>
</evidence>
<dbReference type="OrthoDB" id="248923at2759"/>
<evidence type="ECO:0000256" key="2">
    <source>
        <dbReference type="SAM" id="MobiDB-lite"/>
    </source>
</evidence>
<protein>
    <recommendedName>
        <fullName evidence="3">Protein kinase domain-containing protein</fullName>
    </recommendedName>
</protein>
<dbReference type="InterPro" id="IPR000719">
    <property type="entry name" value="Prot_kinase_dom"/>
</dbReference>
<feature type="region of interest" description="Disordered" evidence="2">
    <location>
        <begin position="473"/>
        <end position="571"/>
    </location>
</feature>
<feature type="domain" description="Protein kinase" evidence="3">
    <location>
        <begin position="37"/>
        <end position="301"/>
    </location>
</feature>
<dbReference type="GO" id="GO:0004672">
    <property type="term" value="F:protein kinase activity"/>
    <property type="evidence" value="ECO:0007669"/>
    <property type="project" value="InterPro"/>
</dbReference>
<dbReference type="EMBL" id="JAEHOE010000007">
    <property type="protein sequence ID" value="KAG2499215.1"/>
    <property type="molecule type" value="Genomic_DNA"/>
</dbReference>
<evidence type="ECO:0000259" key="3">
    <source>
        <dbReference type="PROSITE" id="PS50011"/>
    </source>
</evidence>
<proteinExistence type="inferred from homology"/>
<gene>
    <name evidence="4" type="ORF">HYH03_002795</name>
</gene>
<feature type="compositionally biased region" description="Polar residues" evidence="2">
    <location>
        <begin position="380"/>
        <end position="389"/>
    </location>
</feature>
<comment type="caution">
    <text evidence="4">The sequence shown here is derived from an EMBL/GenBank/DDBJ whole genome shotgun (WGS) entry which is preliminary data.</text>
</comment>
<organism evidence="4 5">
    <name type="scientific">Edaphochlamys debaryana</name>
    <dbReference type="NCBI Taxonomy" id="47281"/>
    <lineage>
        <taxon>Eukaryota</taxon>
        <taxon>Viridiplantae</taxon>
        <taxon>Chlorophyta</taxon>
        <taxon>core chlorophytes</taxon>
        <taxon>Chlorophyceae</taxon>
        <taxon>CS clade</taxon>
        <taxon>Chlamydomonadales</taxon>
        <taxon>Chlamydomonadales incertae sedis</taxon>
        <taxon>Edaphochlamys</taxon>
    </lineage>
</organism>
<feature type="compositionally biased region" description="Low complexity" evidence="2">
    <location>
        <begin position="561"/>
        <end position="571"/>
    </location>
</feature>
<dbReference type="Gene3D" id="1.10.510.10">
    <property type="entry name" value="Transferase(Phosphotransferase) domain 1"/>
    <property type="match status" value="1"/>
</dbReference>
<dbReference type="SMART" id="SM00220">
    <property type="entry name" value="S_TKc"/>
    <property type="match status" value="1"/>
</dbReference>
<keyword evidence="5" id="KW-1185">Reference proteome</keyword>
<dbReference type="InterPro" id="IPR011009">
    <property type="entry name" value="Kinase-like_dom_sf"/>
</dbReference>
<comment type="similarity">
    <text evidence="1">Belongs to the protein kinase superfamily. STE Ser/Thr protein kinase family. STE20 subfamily.</text>
</comment>
<dbReference type="PANTHER" id="PTHR48014">
    <property type="entry name" value="SERINE/THREONINE-PROTEIN KINASE FRAY2"/>
    <property type="match status" value="1"/>
</dbReference>
<feature type="compositionally biased region" description="Low complexity" evidence="2">
    <location>
        <begin position="603"/>
        <end position="613"/>
    </location>
</feature>
<dbReference type="FunFam" id="1.10.510.10:FF:000947">
    <property type="entry name" value="serine/threonine-protein kinase OSR1"/>
    <property type="match status" value="1"/>
</dbReference>
<feature type="compositionally biased region" description="Polar residues" evidence="2">
    <location>
        <begin position="653"/>
        <end position="663"/>
    </location>
</feature>
<dbReference type="Proteomes" id="UP000612055">
    <property type="component" value="Unassembled WGS sequence"/>
</dbReference>